<dbReference type="InterPro" id="IPR000209">
    <property type="entry name" value="Peptidase_S8/S53_dom"/>
</dbReference>
<comment type="caution">
    <text evidence="2">The sequence shown here is derived from an EMBL/GenBank/DDBJ whole genome shotgun (WGS) entry which is preliminary data.</text>
</comment>
<dbReference type="InterPro" id="IPR034074">
    <property type="entry name" value="Y4bN_pept_dom"/>
</dbReference>
<keyword evidence="2" id="KW-0645">Protease</keyword>
<gene>
    <name evidence="2" type="ORF">C7400_12626</name>
</gene>
<dbReference type="CDD" id="cd04847">
    <property type="entry name" value="Peptidases_S8_Subtilisin_like_2"/>
    <property type="match status" value="1"/>
</dbReference>
<organism evidence="2 3">
    <name type="scientific">Paraburkholderia tropica</name>
    <dbReference type="NCBI Taxonomy" id="92647"/>
    <lineage>
        <taxon>Bacteria</taxon>
        <taxon>Pseudomonadati</taxon>
        <taxon>Pseudomonadota</taxon>
        <taxon>Betaproteobacteria</taxon>
        <taxon>Burkholderiales</taxon>
        <taxon>Burkholderiaceae</taxon>
        <taxon>Paraburkholderia</taxon>
    </lineage>
</organism>
<sequence length="740" mass="80361">MSQTNFLIGRGELLTNEIKGPKRGMDKAEVYTLQQARKRLMPQFAEVASSLDSLPDNACPGDMGVARLALNPSYIARSFFPVAMLRSAGLESVGSRVVKLTPEAWSKKGPPRESTTTELFVAGRREAFRQLKDWAGQLVDGSNEAKDLSHIERISAFEAKDRIASIGMTKDRFFEVGIHLLPDDNNQFVQRAFAKYAAEVGVTIHADLAFSAGNLWFLPVEGKHGSVERLAEFSFVRVVRPMPKLRGMRPVQRSAGVTVACSLPTEQPLSSEPKVAILDGGLPKRHSIAPWLGTYRVLDENAADDPGGLQHGLGVTSAFLFGPIAPNSTAARPYSYVDHLRVLDRETDSEDPLELYRTLGLVEEVLLSRQYQFINLSLGPDLPIDDTDVHAWTSVIDDLLSDGDTLMTVAVGNNGEMDRAVGNARVQVPSDCVNALSVGAADNVDTTWGRAAYSAIGPGRSPGVVKPDLMAFGGDAGSSKYFHVLTEGTKPALVPQLGTSFASPYLLRNAVGVRAILGADLSPLAIKALLVHGADPATHDKTEVGWGKVPEDLMEVITCPAGVARVVYQGELKPGKYLRATLPLPAGGLQGNIRLKATFCYASPTDPQDAVAYTRAGLEVVFRPSDKKIKEGKTNADTKGFFDMKKYATEEERRSDMGKWETVLHGNKSMRGSSLDNPVFDIHYNAREAGGPTTSADKIRYALIITVEAPKHADLYNEILRAYAKMLVPIQPKVTLPVRL</sequence>
<proteinExistence type="predicted"/>
<feature type="domain" description="Peptidase S8/S53" evidence="1">
    <location>
        <begin position="273"/>
        <end position="547"/>
    </location>
</feature>
<dbReference type="InterPro" id="IPR036852">
    <property type="entry name" value="Peptidase_S8/S53_dom_sf"/>
</dbReference>
<accession>A0ABX5MF84</accession>
<dbReference type="Gene3D" id="3.40.50.200">
    <property type="entry name" value="Peptidase S8/S53 domain"/>
    <property type="match status" value="1"/>
</dbReference>
<dbReference type="GO" id="GO:0008233">
    <property type="term" value="F:peptidase activity"/>
    <property type="evidence" value="ECO:0007669"/>
    <property type="project" value="UniProtKB-KW"/>
</dbReference>
<evidence type="ECO:0000259" key="1">
    <source>
        <dbReference type="Pfam" id="PF00082"/>
    </source>
</evidence>
<dbReference type="Proteomes" id="UP000247515">
    <property type="component" value="Unassembled WGS sequence"/>
</dbReference>
<name>A0ABX5MF84_9BURK</name>
<evidence type="ECO:0000313" key="2">
    <source>
        <dbReference type="EMBL" id="PXX08602.1"/>
    </source>
</evidence>
<dbReference type="SUPFAM" id="SSF52743">
    <property type="entry name" value="Subtilisin-like"/>
    <property type="match status" value="1"/>
</dbReference>
<keyword evidence="2" id="KW-0378">Hydrolase</keyword>
<evidence type="ECO:0000313" key="3">
    <source>
        <dbReference type="Proteomes" id="UP000247515"/>
    </source>
</evidence>
<reference evidence="2 3" key="1">
    <citation type="submission" date="2018-05" db="EMBL/GenBank/DDBJ databases">
        <title>Genomic Encyclopedia of Type Strains, Phase IV (KMG-V): Genome sequencing to study the core and pangenomes of soil and plant-associated prokaryotes.</title>
        <authorList>
            <person name="Whitman W."/>
        </authorList>
    </citation>
    <scope>NUCLEOTIDE SEQUENCE [LARGE SCALE GENOMIC DNA]</scope>
    <source>
        <strain evidence="2 3">SIr-6563</strain>
    </source>
</reference>
<dbReference type="GO" id="GO:0006508">
    <property type="term" value="P:proteolysis"/>
    <property type="evidence" value="ECO:0007669"/>
    <property type="project" value="UniProtKB-KW"/>
</dbReference>
<dbReference type="Pfam" id="PF00082">
    <property type="entry name" value="Peptidase_S8"/>
    <property type="match status" value="1"/>
</dbReference>
<dbReference type="EMBL" id="QJJV01000026">
    <property type="protein sequence ID" value="PXX08602.1"/>
    <property type="molecule type" value="Genomic_DNA"/>
</dbReference>
<keyword evidence="3" id="KW-1185">Reference proteome</keyword>
<dbReference type="RefSeq" id="WP_110329129.1">
    <property type="nucleotide sequence ID" value="NZ_QJJV01000026.1"/>
</dbReference>
<protein>
    <submittedName>
        <fullName evidence="2">Subtilisin family serine protease</fullName>
    </submittedName>
</protein>